<accession>A0A7V8NTQ7</accession>
<keyword evidence="8" id="KW-0378">Hydrolase</keyword>
<dbReference type="InterPro" id="IPR010182">
    <property type="entry name" value="ArgE/DapE"/>
</dbReference>
<keyword evidence="10" id="KW-0170">Cobalt</keyword>
<keyword evidence="9" id="KW-0862">Zinc</keyword>
<dbReference type="InterPro" id="IPR050072">
    <property type="entry name" value="Peptidase_M20A"/>
</dbReference>
<dbReference type="PROSITE" id="PS00758">
    <property type="entry name" value="ARGE_DAPE_CPG2_1"/>
    <property type="match status" value="1"/>
</dbReference>
<dbReference type="InterPro" id="IPR001261">
    <property type="entry name" value="ArgE/DapE_CS"/>
</dbReference>
<evidence type="ECO:0000313" key="13">
    <source>
        <dbReference type="EMBL" id="MBA0087100.1"/>
    </source>
</evidence>
<comment type="pathway">
    <text evidence="3">Amino-acid biosynthesis; L-lysine biosynthesis via DAP pathway; LL-2,6-diaminopimelate from (S)-tetrahydrodipicolinate (succinylase route): step 3/3.</text>
</comment>
<comment type="caution">
    <text evidence="13">The sequence shown here is derived from an EMBL/GenBank/DDBJ whole genome shotgun (WGS) entry which is preliminary data.</text>
</comment>
<dbReference type="GO" id="GO:0009089">
    <property type="term" value="P:lysine biosynthetic process via diaminopimelate"/>
    <property type="evidence" value="ECO:0007669"/>
    <property type="project" value="UniProtKB-UniPathway"/>
</dbReference>
<evidence type="ECO:0000256" key="1">
    <source>
        <dbReference type="ARBA" id="ARBA00001941"/>
    </source>
</evidence>
<comment type="cofactor">
    <cofactor evidence="1">
        <name>Co(2+)</name>
        <dbReference type="ChEBI" id="CHEBI:48828"/>
    </cofactor>
</comment>
<comment type="catalytic activity">
    <reaction evidence="11">
        <text>N-succinyl-(2S,6S)-2,6-diaminopimelate + H2O = (2S,6S)-2,6-diaminopimelate + succinate</text>
        <dbReference type="Rhea" id="RHEA:22608"/>
        <dbReference type="ChEBI" id="CHEBI:15377"/>
        <dbReference type="ChEBI" id="CHEBI:30031"/>
        <dbReference type="ChEBI" id="CHEBI:57609"/>
        <dbReference type="ChEBI" id="CHEBI:58087"/>
        <dbReference type="EC" id="3.5.1.18"/>
    </reaction>
</comment>
<dbReference type="EC" id="3.5.1.18" evidence="5"/>
<dbReference type="InterPro" id="IPR002933">
    <property type="entry name" value="Peptidase_M20"/>
</dbReference>
<dbReference type="InterPro" id="IPR011650">
    <property type="entry name" value="Peptidase_M20_dimer"/>
</dbReference>
<dbReference type="Pfam" id="PF07687">
    <property type="entry name" value="M20_dimer"/>
    <property type="match status" value="1"/>
</dbReference>
<evidence type="ECO:0000313" key="14">
    <source>
        <dbReference type="Proteomes" id="UP000567293"/>
    </source>
</evidence>
<dbReference type="GO" id="GO:0046872">
    <property type="term" value="F:metal ion binding"/>
    <property type="evidence" value="ECO:0007669"/>
    <property type="project" value="UniProtKB-KW"/>
</dbReference>
<dbReference type="InterPro" id="IPR036264">
    <property type="entry name" value="Bact_exopeptidase_dim_dom"/>
</dbReference>
<keyword evidence="14" id="KW-1185">Reference proteome</keyword>
<dbReference type="PANTHER" id="PTHR43808">
    <property type="entry name" value="ACETYLORNITHINE DEACETYLASE"/>
    <property type="match status" value="1"/>
</dbReference>
<dbReference type="Gene3D" id="3.40.630.10">
    <property type="entry name" value="Zn peptidases"/>
    <property type="match status" value="2"/>
</dbReference>
<dbReference type="UniPathway" id="UPA00034">
    <property type="reaction ID" value="UER00021"/>
</dbReference>
<evidence type="ECO:0000256" key="6">
    <source>
        <dbReference type="ARBA" id="ARBA00016853"/>
    </source>
</evidence>
<name>A0A7V8NTQ7_9BACT</name>
<organism evidence="13 14">
    <name type="scientific">Candidatus Acidiferrum panamense</name>
    <dbReference type="NCBI Taxonomy" id="2741543"/>
    <lineage>
        <taxon>Bacteria</taxon>
        <taxon>Pseudomonadati</taxon>
        <taxon>Acidobacteriota</taxon>
        <taxon>Terriglobia</taxon>
        <taxon>Candidatus Acidiferrales</taxon>
        <taxon>Candidatus Acidiferrum</taxon>
    </lineage>
</organism>
<dbReference type="Gene3D" id="3.30.70.360">
    <property type="match status" value="1"/>
</dbReference>
<comment type="similarity">
    <text evidence="4">Belongs to the peptidase M20A family.</text>
</comment>
<dbReference type="SUPFAM" id="SSF55031">
    <property type="entry name" value="Bacterial exopeptidase dimerisation domain"/>
    <property type="match status" value="1"/>
</dbReference>
<evidence type="ECO:0000256" key="5">
    <source>
        <dbReference type="ARBA" id="ARBA00011921"/>
    </source>
</evidence>
<evidence type="ECO:0000256" key="8">
    <source>
        <dbReference type="ARBA" id="ARBA00022801"/>
    </source>
</evidence>
<dbReference type="AlphaFoldDB" id="A0A7V8NTQ7"/>
<comment type="cofactor">
    <cofactor evidence="2">
        <name>Zn(2+)</name>
        <dbReference type="ChEBI" id="CHEBI:29105"/>
    </cofactor>
</comment>
<gene>
    <name evidence="13" type="ORF">HRJ53_19115</name>
</gene>
<evidence type="ECO:0000256" key="9">
    <source>
        <dbReference type="ARBA" id="ARBA00022833"/>
    </source>
</evidence>
<dbReference type="EMBL" id="JACDQQ010001829">
    <property type="protein sequence ID" value="MBA0087100.1"/>
    <property type="molecule type" value="Genomic_DNA"/>
</dbReference>
<proteinExistence type="inferred from homology"/>
<evidence type="ECO:0000256" key="2">
    <source>
        <dbReference type="ARBA" id="ARBA00001947"/>
    </source>
</evidence>
<reference evidence="13" key="1">
    <citation type="submission" date="2020-06" db="EMBL/GenBank/DDBJ databases">
        <title>Legume-microbial interactions unlock mineral nutrients during tropical forest succession.</title>
        <authorList>
            <person name="Epihov D.Z."/>
        </authorList>
    </citation>
    <scope>NUCLEOTIDE SEQUENCE [LARGE SCALE GENOMIC DNA]</scope>
    <source>
        <strain evidence="13">Pan2503</strain>
    </source>
</reference>
<evidence type="ECO:0000256" key="10">
    <source>
        <dbReference type="ARBA" id="ARBA00023285"/>
    </source>
</evidence>
<evidence type="ECO:0000256" key="4">
    <source>
        <dbReference type="ARBA" id="ARBA00006247"/>
    </source>
</evidence>
<evidence type="ECO:0000256" key="3">
    <source>
        <dbReference type="ARBA" id="ARBA00005130"/>
    </source>
</evidence>
<protein>
    <recommendedName>
        <fullName evidence="6">Probable succinyl-diaminopimelate desuccinylase</fullName>
        <ecNumber evidence="5">3.5.1.18</ecNumber>
    </recommendedName>
</protein>
<dbReference type="NCBIfam" id="TIGR01910">
    <property type="entry name" value="DapE-ArgE"/>
    <property type="match status" value="1"/>
</dbReference>
<dbReference type="PANTHER" id="PTHR43808:SF32">
    <property type="entry name" value="ARGE_DAPE-RELATED DEACYLASE"/>
    <property type="match status" value="1"/>
</dbReference>
<sequence length="369" mass="40016">MLDLTKRLIAIPSENPPGNHYEECGSFLCDELARLSFDGVRREGSCVLASVGPGPRTLYFSGHYDVVPAQSRDQFQPCVENQNLFGRGSSDMKSGLAAMIYAAAAVRDEGLLKSGRIGIVLVPDEETAGPRGSRDLAMRGILGKDGIGMLTPEPTGGIVWNANRGAITLRATFFGKPAHVGRQFEGVNAFERALPAIAQLAEIKKEVELRETQYNIAPAAARKSILLLGGRSEGGTNFNVTPERFSFTIDRRINPEEDLKEETRRLHDTLEGFEIETLQHEPAAATSAEDRLGRILSRHIFSVTGKQAAFEMCPGLLETRFYAARGVPAFAYGPGLLTVSHGPSEFVPVRNIAQCALIYALTAAETLGQ</sequence>
<evidence type="ECO:0000256" key="11">
    <source>
        <dbReference type="ARBA" id="ARBA00051301"/>
    </source>
</evidence>
<dbReference type="Proteomes" id="UP000567293">
    <property type="component" value="Unassembled WGS sequence"/>
</dbReference>
<feature type="domain" description="Peptidase M20 dimerisation" evidence="12">
    <location>
        <begin position="161"/>
        <end position="271"/>
    </location>
</feature>
<dbReference type="SUPFAM" id="SSF53187">
    <property type="entry name" value="Zn-dependent exopeptidases"/>
    <property type="match status" value="1"/>
</dbReference>
<dbReference type="GO" id="GO:0009014">
    <property type="term" value="F:succinyl-diaminopimelate desuccinylase activity"/>
    <property type="evidence" value="ECO:0007669"/>
    <property type="project" value="UniProtKB-EC"/>
</dbReference>
<dbReference type="Pfam" id="PF01546">
    <property type="entry name" value="Peptidase_M20"/>
    <property type="match status" value="1"/>
</dbReference>
<dbReference type="PROSITE" id="PS00759">
    <property type="entry name" value="ARGE_DAPE_CPG2_2"/>
    <property type="match status" value="1"/>
</dbReference>
<evidence type="ECO:0000256" key="7">
    <source>
        <dbReference type="ARBA" id="ARBA00022723"/>
    </source>
</evidence>
<keyword evidence="7" id="KW-0479">Metal-binding</keyword>
<evidence type="ECO:0000259" key="12">
    <source>
        <dbReference type="Pfam" id="PF07687"/>
    </source>
</evidence>